<dbReference type="EMBL" id="JAMQOP010000001">
    <property type="protein sequence ID" value="MDS0297934.1"/>
    <property type="molecule type" value="Genomic_DNA"/>
</dbReference>
<dbReference type="SUPFAM" id="SSF56112">
    <property type="entry name" value="Protein kinase-like (PK-like)"/>
    <property type="match status" value="1"/>
</dbReference>
<gene>
    <name evidence="3" type="ORF">NDI76_04195</name>
</gene>
<feature type="compositionally biased region" description="Basic and acidic residues" evidence="1">
    <location>
        <begin position="103"/>
        <end position="114"/>
    </location>
</feature>
<accession>A0ABU2GCC2</accession>
<dbReference type="InterPro" id="IPR002575">
    <property type="entry name" value="Aminoglycoside_PTrfase"/>
</dbReference>
<organism evidence="3 4">
    <name type="scientific">Halogeometricum salsisoli</name>
    <dbReference type="NCBI Taxonomy" id="2950536"/>
    <lineage>
        <taxon>Archaea</taxon>
        <taxon>Methanobacteriati</taxon>
        <taxon>Methanobacteriota</taxon>
        <taxon>Stenosarchaea group</taxon>
        <taxon>Halobacteria</taxon>
        <taxon>Halobacteriales</taxon>
        <taxon>Haloferacaceae</taxon>
        <taxon>Halogeometricum</taxon>
    </lineage>
</organism>
<feature type="domain" description="Aminoglycoside phosphotransferase" evidence="2">
    <location>
        <begin position="4"/>
        <end position="115"/>
    </location>
</feature>
<keyword evidence="4" id="KW-1185">Reference proteome</keyword>
<dbReference type="InterPro" id="IPR011009">
    <property type="entry name" value="Kinase-like_dom_sf"/>
</dbReference>
<dbReference type="Proteomes" id="UP001257060">
    <property type="component" value="Unassembled WGS sequence"/>
</dbReference>
<proteinExistence type="predicted"/>
<feature type="compositionally biased region" description="Low complexity" evidence="1">
    <location>
        <begin position="120"/>
        <end position="130"/>
    </location>
</feature>
<reference evidence="3 4" key="1">
    <citation type="submission" date="2022-06" db="EMBL/GenBank/DDBJ databases">
        <title>Halogeometricum sp. a new haloarchaeum isolate from saline soil.</title>
        <authorList>
            <person name="Strakova D."/>
            <person name="Galisteo C."/>
            <person name="Sanchez-Porro C."/>
            <person name="Ventosa A."/>
        </authorList>
    </citation>
    <scope>NUCLEOTIDE SEQUENCE [LARGE SCALE GENOMIC DNA]</scope>
    <source>
        <strain evidence="3 4">S1BR25-6</strain>
    </source>
</reference>
<comment type="caution">
    <text evidence="3">The sequence shown here is derived from an EMBL/GenBank/DDBJ whole genome shotgun (WGS) entry which is preliminary data.</text>
</comment>
<evidence type="ECO:0000259" key="2">
    <source>
        <dbReference type="Pfam" id="PF01636"/>
    </source>
</evidence>
<dbReference type="RefSeq" id="WP_310922761.1">
    <property type="nucleotide sequence ID" value="NZ_JAMQOP010000001.1"/>
</dbReference>
<evidence type="ECO:0000313" key="4">
    <source>
        <dbReference type="Proteomes" id="UP001257060"/>
    </source>
</evidence>
<protein>
    <submittedName>
        <fullName evidence="3">Phosphotransferase</fullName>
    </submittedName>
</protein>
<evidence type="ECO:0000256" key="1">
    <source>
        <dbReference type="SAM" id="MobiDB-lite"/>
    </source>
</evidence>
<dbReference type="Pfam" id="PF01636">
    <property type="entry name" value="APH"/>
    <property type="match status" value="1"/>
</dbReference>
<name>A0ABU2GCC2_9EURY</name>
<sequence length="136" mass="14880">MRYLKASPDGEPRSIPAEPRIQSILRARTSMPVPAVRGVVDDHGALPTSYFLMDALPGERVAYERVTRFGDDALRRLARETGEQLGELHSVPAVDAFGFVGHDTAEGRHTEPGAERPGLSAPRGRAPSRASRPERR</sequence>
<feature type="region of interest" description="Disordered" evidence="1">
    <location>
        <begin position="99"/>
        <end position="136"/>
    </location>
</feature>
<evidence type="ECO:0000313" key="3">
    <source>
        <dbReference type="EMBL" id="MDS0297934.1"/>
    </source>
</evidence>